<evidence type="ECO:0000256" key="1">
    <source>
        <dbReference type="SAM" id="MobiDB-lite"/>
    </source>
</evidence>
<organism evidence="3 4">
    <name type="scientific">Sinanodonta woodiana</name>
    <name type="common">Chinese pond mussel</name>
    <name type="synonym">Anodonta woodiana</name>
    <dbReference type="NCBI Taxonomy" id="1069815"/>
    <lineage>
        <taxon>Eukaryota</taxon>
        <taxon>Metazoa</taxon>
        <taxon>Spiralia</taxon>
        <taxon>Lophotrochozoa</taxon>
        <taxon>Mollusca</taxon>
        <taxon>Bivalvia</taxon>
        <taxon>Autobranchia</taxon>
        <taxon>Heteroconchia</taxon>
        <taxon>Palaeoheterodonta</taxon>
        <taxon>Unionida</taxon>
        <taxon>Unionoidea</taxon>
        <taxon>Unionidae</taxon>
        <taxon>Unioninae</taxon>
        <taxon>Sinanodonta</taxon>
    </lineage>
</organism>
<keyword evidence="4" id="KW-1185">Reference proteome</keyword>
<comment type="caution">
    <text evidence="3">The sequence shown here is derived from an EMBL/GenBank/DDBJ whole genome shotgun (WGS) entry which is preliminary data.</text>
</comment>
<gene>
    <name evidence="3" type="ORF">ACJMK2_042820</name>
</gene>
<dbReference type="PANTHER" id="PTHR39947:SF1">
    <property type="entry name" value="IP19862P"/>
    <property type="match status" value="1"/>
</dbReference>
<feature type="transmembrane region" description="Helical" evidence="2">
    <location>
        <begin position="114"/>
        <end position="135"/>
    </location>
</feature>
<sequence length="303" mass="33956">MDGRHLGSLEDDPTIRLPPLHDLSRSDRTDHYRDRELLDAVLQKKEEQNRVLNESAGSRLSALISRADGNLSRPSSFVSKRSINLSQEKLSEAPCRPEREEPSVNILERTSFNLALLCILSLLLATLSLKVLMALTEHQSVSMRLDLTLIGSNATFEDVLEVATAMSTFVIILDMTCLLVCSMQCLFVVKILKVPQGEERALKFLKDCSSSRFIAVTGFLVSIPTFLVSLVLYIIMRFRMTPAITACVILCVGILFCILSVMQNTYHWRIEKTRALEGLPVYDIPIPRTDDKGRTAKELSTLV</sequence>
<feature type="transmembrane region" description="Helical" evidence="2">
    <location>
        <begin position="213"/>
        <end position="236"/>
    </location>
</feature>
<evidence type="ECO:0000313" key="3">
    <source>
        <dbReference type="EMBL" id="KAL3865430.1"/>
    </source>
</evidence>
<dbReference type="AlphaFoldDB" id="A0ABD3VV11"/>
<dbReference type="Pfam" id="PF15038">
    <property type="entry name" value="Jiraiya"/>
    <property type="match status" value="1"/>
</dbReference>
<accession>A0ABD3VV11</accession>
<feature type="transmembrane region" description="Helical" evidence="2">
    <location>
        <begin position="242"/>
        <end position="262"/>
    </location>
</feature>
<dbReference type="Proteomes" id="UP001634394">
    <property type="component" value="Unassembled WGS sequence"/>
</dbReference>
<evidence type="ECO:0000313" key="4">
    <source>
        <dbReference type="Proteomes" id="UP001634394"/>
    </source>
</evidence>
<evidence type="ECO:0000256" key="2">
    <source>
        <dbReference type="SAM" id="Phobius"/>
    </source>
</evidence>
<keyword evidence="2" id="KW-0812">Transmembrane</keyword>
<reference evidence="3 4" key="1">
    <citation type="submission" date="2024-11" db="EMBL/GenBank/DDBJ databases">
        <title>Chromosome-level genome assembly of the freshwater bivalve Anodonta woodiana.</title>
        <authorList>
            <person name="Chen X."/>
        </authorList>
    </citation>
    <scope>NUCLEOTIDE SEQUENCE [LARGE SCALE GENOMIC DNA]</scope>
    <source>
        <strain evidence="3">MN2024</strain>
        <tissue evidence="3">Gills</tissue>
    </source>
</reference>
<dbReference type="InterPro" id="IPR029201">
    <property type="entry name" value="Jiraiya"/>
</dbReference>
<dbReference type="EMBL" id="JBJQND010000009">
    <property type="protein sequence ID" value="KAL3865430.1"/>
    <property type="molecule type" value="Genomic_DNA"/>
</dbReference>
<dbReference type="PANTHER" id="PTHR39947">
    <property type="entry name" value="IP19862P"/>
    <property type="match status" value="1"/>
</dbReference>
<keyword evidence="2" id="KW-1133">Transmembrane helix</keyword>
<proteinExistence type="predicted"/>
<feature type="region of interest" description="Disordered" evidence="1">
    <location>
        <begin position="1"/>
        <end position="28"/>
    </location>
</feature>
<feature type="transmembrane region" description="Helical" evidence="2">
    <location>
        <begin position="169"/>
        <end position="192"/>
    </location>
</feature>
<protein>
    <submittedName>
        <fullName evidence="3">Uncharacterized protein</fullName>
    </submittedName>
</protein>
<keyword evidence="2" id="KW-0472">Membrane</keyword>
<name>A0ABD3VV11_SINWO</name>